<keyword evidence="4" id="KW-1185">Reference proteome</keyword>
<feature type="region of interest" description="Disordered" evidence="1">
    <location>
        <begin position="1"/>
        <end position="32"/>
    </location>
</feature>
<evidence type="ECO:0008006" key="5">
    <source>
        <dbReference type="Google" id="ProtNLM"/>
    </source>
</evidence>
<evidence type="ECO:0000256" key="2">
    <source>
        <dbReference type="SAM" id="Phobius"/>
    </source>
</evidence>
<dbReference type="Proteomes" id="UP000823388">
    <property type="component" value="Chromosome 9K"/>
</dbReference>
<organism evidence="3 4">
    <name type="scientific">Panicum virgatum</name>
    <name type="common">Blackwell switchgrass</name>
    <dbReference type="NCBI Taxonomy" id="38727"/>
    <lineage>
        <taxon>Eukaryota</taxon>
        <taxon>Viridiplantae</taxon>
        <taxon>Streptophyta</taxon>
        <taxon>Embryophyta</taxon>
        <taxon>Tracheophyta</taxon>
        <taxon>Spermatophyta</taxon>
        <taxon>Magnoliopsida</taxon>
        <taxon>Liliopsida</taxon>
        <taxon>Poales</taxon>
        <taxon>Poaceae</taxon>
        <taxon>PACMAD clade</taxon>
        <taxon>Panicoideae</taxon>
        <taxon>Panicodae</taxon>
        <taxon>Paniceae</taxon>
        <taxon>Panicinae</taxon>
        <taxon>Panicum</taxon>
        <taxon>Panicum sect. Hiantes</taxon>
    </lineage>
</organism>
<evidence type="ECO:0000313" key="3">
    <source>
        <dbReference type="EMBL" id="KAG2548227.1"/>
    </source>
</evidence>
<feature type="compositionally biased region" description="Polar residues" evidence="1">
    <location>
        <begin position="65"/>
        <end position="75"/>
    </location>
</feature>
<keyword evidence="2" id="KW-0472">Membrane</keyword>
<sequence>MEPVAQEEKGQETAQVDPSRGSAPNFARRPRPPLPVFSSFSYSPGPFPSAASSFLARGRGRGKSVRSTTSVQSGGEVTQAYALNPPRGNARAASFCLALAYLVFISIRVFSLSTSPDGRVKETTRFQLS</sequence>
<feature type="compositionally biased region" description="Basic and acidic residues" evidence="1">
    <location>
        <begin position="1"/>
        <end position="11"/>
    </location>
</feature>
<gene>
    <name evidence="3" type="ORF">PVAP13_9KG155440</name>
</gene>
<protein>
    <recommendedName>
        <fullName evidence="5">Transmembrane protein</fullName>
    </recommendedName>
</protein>
<evidence type="ECO:0000256" key="1">
    <source>
        <dbReference type="SAM" id="MobiDB-lite"/>
    </source>
</evidence>
<name>A0A8T0NFT5_PANVG</name>
<comment type="caution">
    <text evidence="3">The sequence shown here is derived from an EMBL/GenBank/DDBJ whole genome shotgun (WGS) entry which is preliminary data.</text>
</comment>
<dbReference type="EMBL" id="CM029053">
    <property type="protein sequence ID" value="KAG2548227.1"/>
    <property type="molecule type" value="Genomic_DNA"/>
</dbReference>
<keyword evidence="2" id="KW-1133">Transmembrane helix</keyword>
<accession>A0A8T0NFT5</accession>
<keyword evidence="2" id="KW-0812">Transmembrane</keyword>
<proteinExistence type="predicted"/>
<dbReference type="AlphaFoldDB" id="A0A8T0NFT5"/>
<feature type="region of interest" description="Disordered" evidence="1">
    <location>
        <begin position="53"/>
        <end position="75"/>
    </location>
</feature>
<reference evidence="3" key="1">
    <citation type="submission" date="2020-05" db="EMBL/GenBank/DDBJ databases">
        <title>WGS assembly of Panicum virgatum.</title>
        <authorList>
            <person name="Lovell J.T."/>
            <person name="Jenkins J."/>
            <person name="Shu S."/>
            <person name="Juenger T.E."/>
            <person name="Schmutz J."/>
        </authorList>
    </citation>
    <scope>NUCLEOTIDE SEQUENCE</scope>
    <source>
        <strain evidence="3">AP13</strain>
    </source>
</reference>
<evidence type="ECO:0000313" key="4">
    <source>
        <dbReference type="Proteomes" id="UP000823388"/>
    </source>
</evidence>
<feature type="transmembrane region" description="Helical" evidence="2">
    <location>
        <begin position="92"/>
        <end position="111"/>
    </location>
</feature>